<sequence length="59" mass="6737">MGLVRVALKELCSRRDNSLPEIMSIIKASKKLPHVIRYFGLSKNPATDNYIIVMEYANQ</sequence>
<gene>
    <name evidence="1" type="ORF">SPELUC_LOCUS13158</name>
</gene>
<dbReference type="Proteomes" id="UP000789366">
    <property type="component" value="Unassembled WGS sequence"/>
</dbReference>
<proteinExistence type="predicted"/>
<reference evidence="1" key="1">
    <citation type="submission" date="2021-06" db="EMBL/GenBank/DDBJ databases">
        <authorList>
            <person name="Kallberg Y."/>
            <person name="Tangrot J."/>
            <person name="Rosling A."/>
        </authorList>
    </citation>
    <scope>NUCLEOTIDE SEQUENCE</scope>
    <source>
        <strain evidence="1">28 12/20/2015</strain>
    </source>
</reference>
<feature type="non-terminal residue" evidence="1">
    <location>
        <position position="59"/>
    </location>
</feature>
<evidence type="ECO:0000313" key="1">
    <source>
        <dbReference type="EMBL" id="CAG8731718.1"/>
    </source>
</evidence>
<protein>
    <submittedName>
        <fullName evidence="1">1812_t:CDS:1</fullName>
    </submittedName>
</protein>
<evidence type="ECO:0000313" key="2">
    <source>
        <dbReference type="Proteomes" id="UP000789366"/>
    </source>
</evidence>
<dbReference type="EMBL" id="CAJVPW010033676">
    <property type="protein sequence ID" value="CAG8731718.1"/>
    <property type="molecule type" value="Genomic_DNA"/>
</dbReference>
<name>A0ACA9Q0V5_9GLOM</name>
<organism evidence="1 2">
    <name type="scientific">Cetraspora pellucida</name>
    <dbReference type="NCBI Taxonomy" id="1433469"/>
    <lineage>
        <taxon>Eukaryota</taxon>
        <taxon>Fungi</taxon>
        <taxon>Fungi incertae sedis</taxon>
        <taxon>Mucoromycota</taxon>
        <taxon>Glomeromycotina</taxon>
        <taxon>Glomeromycetes</taxon>
        <taxon>Diversisporales</taxon>
        <taxon>Gigasporaceae</taxon>
        <taxon>Cetraspora</taxon>
    </lineage>
</organism>
<keyword evidence="2" id="KW-1185">Reference proteome</keyword>
<accession>A0ACA9Q0V5</accession>
<comment type="caution">
    <text evidence="1">The sequence shown here is derived from an EMBL/GenBank/DDBJ whole genome shotgun (WGS) entry which is preliminary data.</text>
</comment>